<accession>A0A9P1JTG3</accession>
<dbReference type="EMBL" id="HE577327">
    <property type="protein sequence ID" value="CCC99466.1"/>
    <property type="molecule type" value="Genomic_DNA"/>
</dbReference>
<keyword evidence="2" id="KW-1185">Reference proteome</keyword>
<dbReference type="AlphaFoldDB" id="A0A9P1JTG3"/>
<evidence type="ECO:0000313" key="2">
    <source>
        <dbReference type="Proteomes" id="UP000007319"/>
    </source>
</evidence>
<dbReference type="KEGG" id="abs:AZOBR_200171"/>
<name>A0A9P1JTG3_9PROT</name>
<reference evidence="1 2" key="1">
    <citation type="journal article" date="2011" name="PLoS Genet.">
        <title>Azospirillum genomes reveal transition of bacteria from aquatic to terrestrial environments.</title>
        <authorList>
            <person name="Wisniewski-Dye F."/>
            <person name="Borziak K."/>
            <person name="Khalsa-Moyers G."/>
            <person name="Alexandre G."/>
            <person name="Sukharnikov L.O."/>
            <person name="Wuichet K."/>
            <person name="Hurst G.B."/>
            <person name="McDonald W.H."/>
            <person name="Robertson J.S."/>
            <person name="Barbe V."/>
            <person name="Calteau A."/>
            <person name="Rouy Z."/>
            <person name="Mangenot S."/>
            <person name="Prigent-Combaret C."/>
            <person name="Normand P."/>
            <person name="Boyer M."/>
            <person name="Siguier P."/>
            <person name="Dessaux Y."/>
            <person name="Elmerich C."/>
            <person name="Condemine G."/>
            <person name="Krishnen G."/>
            <person name="Kennedy I."/>
            <person name="Paterson A.H."/>
            <person name="Gonzalez V."/>
            <person name="Mavingui P."/>
            <person name="Zhulin I.B."/>
        </authorList>
    </citation>
    <scope>NUCLEOTIDE SEQUENCE [LARGE SCALE GENOMIC DNA]</scope>
    <source>
        <strain evidence="1 2">Sp245</strain>
    </source>
</reference>
<evidence type="ECO:0000313" key="1">
    <source>
        <dbReference type="EMBL" id="CCC99466.1"/>
    </source>
</evidence>
<dbReference type="Proteomes" id="UP000007319">
    <property type="component" value="Chromosome"/>
</dbReference>
<sequence length="33" mass="3698">MPERTCIPASGVAPRGRIGYVRPFPAETREFHV</sequence>
<protein>
    <submittedName>
        <fullName evidence="1">Uncharacterized protein</fullName>
    </submittedName>
</protein>
<organism evidence="1 2">
    <name type="scientific">Azospirillum baldaniorum</name>
    <dbReference type="NCBI Taxonomy" id="1064539"/>
    <lineage>
        <taxon>Bacteria</taxon>
        <taxon>Pseudomonadati</taxon>
        <taxon>Pseudomonadota</taxon>
        <taxon>Alphaproteobacteria</taxon>
        <taxon>Rhodospirillales</taxon>
        <taxon>Azospirillaceae</taxon>
        <taxon>Azospirillum</taxon>
    </lineage>
</organism>
<gene>
    <name evidence="1" type="ORF">AZOBR_200171</name>
</gene>
<proteinExistence type="predicted"/>